<evidence type="ECO:0000313" key="1">
    <source>
        <dbReference type="EMBL" id="KKT52392.1"/>
    </source>
</evidence>
<organism evidence="1 2">
    <name type="scientific">Candidatus Collierbacteria bacterium GW2011_GWB2_44_22</name>
    <dbReference type="NCBI Taxonomy" id="1618387"/>
    <lineage>
        <taxon>Bacteria</taxon>
        <taxon>Candidatus Collieribacteriota</taxon>
    </lineage>
</organism>
<dbReference type="STRING" id="1618387.UW44_C0002G0058"/>
<sequence>MNKESQKLDVSGLNALVWKEGDLFVAKAVEVEIVSQGRTKNQALKNLEEALDLYFEDEEPSSKKVKPFRELELHQISGKFNYA</sequence>
<gene>
    <name evidence="1" type="ORF">UW44_C0002G0058</name>
</gene>
<evidence type="ECO:0000313" key="2">
    <source>
        <dbReference type="Proteomes" id="UP000034006"/>
    </source>
</evidence>
<dbReference type="SUPFAM" id="SSF143100">
    <property type="entry name" value="TTHA1013/TTHA0281-like"/>
    <property type="match status" value="1"/>
</dbReference>
<comment type="caution">
    <text evidence="1">The sequence shown here is derived from an EMBL/GenBank/DDBJ whole genome shotgun (WGS) entry which is preliminary data.</text>
</comment>
<protein>
    <recommendedName>
        <fullName evidence="3">HicB family protein</fullName>
    </recommendedName>
</protein>
<reference evidence="1 2" key="1">
    <citation type="journal article" date="2015" name="Nature">
        <title>rRNA introns, odd ribosomes, and small enigmatic genomes across a large radiation of phyla.</title>
        <authorList>
            <person name="Brown C.T."/>
            <person name="Hug L.A."/>
            <person name="Thomas B.C."/>
            <person name="Sharon I."/>
            <person name="Castelle C.J."/>
            <person name="Singh A."/>
            <person name="Wilkins M.J."/>
            <person name="Williams K.H."/>
            <person name="Banfield J.F."/>
        </authorList>
    </citation>
    <scope>NUCLEOTIDE SEQUENCE [LARGE SCALE GENOMIC DNA]</scope>
</reference>
<accession>A0A0G1K7V4</accession>
<evidence type="ECO:0008006" key="3">
    <source>
        <dbReference type="Google" id="ProtNLM"/>
    </source>
</evidence>
<proteinExistence type="predicted"/>
<dbReference type="AlphaFoldDB" id="A0A0G1K7V4"/>
<dbReference type="InterPro" id="IPR055811">
    <property type="entry name" value="DUF7387"/>
</dbReference>
<dbReference type="Pfam" id="PF24113">
    <property type="entry name" value="DUF7387"/>
    <property type="match status" value="1"/>
</dbReference>
<dbReference type="InterPro" id="IPR035069">
    <property type="entry name" value="TTHA1013/TTHA0281-like"/>
</dbReference>
<dbReference type="Proteomes" id="UP000034006">
    <property type="component" value="Unassembled WGS sequence"/>
</dbReference>
<dbReference type="EMBL" id="LCIH01000002">
    <property type="protein sequence ID" value="KKT52392.1"/>
    <property type="molecule type" value="Genomic_DNA"/>
</dbReference>
<name>A0A0G1K7V4_9BACT</name>
<dbReference type="Gene3D" id="3.30.160.250">
    <property type="match status" value="1"/>
</dbReference>